<sequence length="141" mass="16118">MYIPGVKQSIDTGDTYFGEISHEPISGSKEARRKLIRANLEGIEKVPGKPLEARIEHARFIVDCPNCNSAEFYFEDKLFFCSLCKNSNVGGKVYKVKTPNDRKKIEDILGKRPIKNRHWTEPETLEDLEKENNAHGLEVKL</sequence>
<evidence type="ECO:0000313" key="1">
    <source>
        <dbReference type="EMBL" id="QJA87604.1"/>
    </source>
</evidence>
<gene>
    <name evidence="1" type="ORF">MM415B02940_0004</name>
</gene>
<dbReference type="EMBL" id="MT142720">
    <property type="protein sequence ID" value="QJA87604.1"/>
    <property type="molecule type" value="Genomic_DNA"/>
</dbReference>
<organism evidence="1">
    <name type="scientific">viral metagenome</name>
    <dbReference type="NCBI Taxonomy" id="1070528"/>
    <lineage>
        <taxon>unclassified sequences</taxon>
        <taxon>metagenomes</taxon>
        <taxon>organismal metagenomes</taxon>
    </lineage>
</organism>
<protein>
    <submittedName>
        <fullName evidence="1">Uncharacterized protein</fullName>
    </submittedName>
</protein>
<proteinExistence type="predicted"/>
<dbReference type="AlphaFoldDB" id="A0A6M3L1T1"/>
<name>A0A6M3L1T1_9ZZZZ</name>
<reference evidence="1" key="1">
    <citation type="submission" date="2020-03" db="EMBL/GenBank/DDBJ databases">
        <title>The deep terrestrial virosphere.</title>
        <authorList>
            <person name="Holmfeldt K."/>
            <person name="Nilsson E."/>
            <person name="Simone D."/>
            <person name="Lopez-Fernandez M."/>
            <person name="Wu X."/>
            <person name="de Brujin I."/>
            <person name="Lundin D."/>
            <person name="Andersson A."/>
            <person name="Bertilsson S."/>
            <person name="Dopson M."/>
        </authorList>
    </citation>
    <scope>NUCLEOTIDE SEQUENCE</scope>
    <source>
        <strain evidence="1">MM415B02940</strain>
    </source>
</reference>
<accession>A0A6M3L1T1</accession>